<evidence type="ECO:0000256" key="3">
    <source>
        <dbReference type="ARBA" id="ARBA00022679"/>
    </source>
</evidence>
<dbReference type="FunFam" id="3.40.50.300:FF:000527">
    <property type="entry name" value="Tyrosine-protein kinase etk"/>
    <property type="match status" value="1"/>
</dbReference>
<dbReference type="InterPro" id="IPR050445">
    <property type="entry name" value="Bact_polysacc_biosynth/exp"/>
</dbReference>
<organism evidence="10 11">
    <name type="scientific">Peribacillus frigoritolerans</name>
    <dbReference type="NCBI Taxonomy" id="450367"/>
    <lineage>
        <taxon>Bacteria</taxon>
        <taxon>Bacillati</taxon>
        <taxon>Bacillota</taxon>
        <taxon>Bacilli</taxon>
        <taxon>Bacillales</taxon>
        <taxon>Bacillaceae</taxon>
        <taxon>Peribacillus</taxon>
    </lineage>
</organism>
<name>A0AAJ1QK43_9BACI</name>
<keyword evidence="6" id="KW-0067">ATP-binding</keyword>
<protein>
    <recommendedName>
        <fullName evidence="2">non-specific protein-tyrosine kinase</fullName>
        <ecNumber evidence="2">2.7.10.2</ecNumber>
    </recommendedName>
</protein>
<dbReference type="Gene3D" id="3.40.50.300">
    <property type="entry name" value="P-loop containing nucleotide triphosphate hydrolases"/>
    <property type="match status" value="1"/>
</dbReference>
<dbReference type="Proteomes" id="UP001238973">
    <property type="component" value="Unassembled WGS sequence"/>
</dbReference>
<evidence type="ECO:0000256" key="6">
    <source>
        <dbReference type="ARBA" id="ARBA00022840"/>
    </source>
</evidence>
<evidence type="ECO:0000256" key="2">
    <source>
        <dbReference type="ARBA" id="ARBA00011903"/>
    </source>
</evidence>
<dbReference type="NCBIfam" id="TIGR01007">
    <property type="entry name" value="eps_fam"/>
    <property type="match status" value="1"/>
</dbReference>
<evidence type="ECO:0000259" key="9">
    <source>
        <dbReference type="Pfam" id="PF13614"/>
    </source>
</evidence>
<dbReference type="EMBL" id="JAUCFI010000003">
    <property type="protein sequence ID" value="MDM5282800.1"/>
    <property type="molecule type" value="Genomic_DNA"/>
</dbReference>
<keyword evidence="5 10" id="KW-0418">Kinase</keyword>
<sequence length="232" mass="25621">MARNKRHKTTEIKKRSSISMLKSKSPVVEQYRTIRTNLQFSAVEKDIRSMIFTSANAGEGKSTTSINVAAVFSQQGKRILIIDADLRKPSVHTNFNMENYLGLTNIISKQNQLLDAVQPSIYPNLDVLTSGPIPPNPSELLGSNGMVTVLDEAKQHYDLVILDTPPVNAVTDAQVLASMTDGVVLVLSSGSTEIHQAQKAKELLENANAKLLGAILNKKKQKYPDEYYYYGK</sequence>
<comment type="similarity">
    <text evidence="1">Belongs to the CpsD/CapB family.</text>
</comment>
<dbReference type="RefSeq" id="WP_284150559.1">
    <property type="nucleotide sequence ID" value="NZ_CP085395.1"/>
</dbReference>
<reference evidence="10" key="1">
    <citation type="submission" date="2023-06" db="EMBL/GenBank/DDBJ databases">
        <title>Comparative genomics of Bacillaceae isolates and their secondary metabolite potential.</title>
        <authorList>
            <person name="Song L."/>
            <person name="Nielsen L.J."/>
            <person name="Mohite O."/>
            <person name="Xu X."/>
            <person name="Weber T."/>
            <person name="Kovacs A.T."/>
        </authorList>
    </citation>
    <scope>NUCLEOTIDE SEQUENCE</scope>
    <source>
        <strain evidence="10">G1S1</strain>
    </source>
</reference>
<keyword evidence="7" id="KW-0829">Tyrosine-protein kinase</keyword>
<dbReference type="CDD" id="cd05387">
    <property type="entry name" value="BY-kinase"/>
    <property type="match status" value="1"/>
</dbReference>
<dbReference type="InterPro" id="IPR027417">
    <property type="entry name" value="P-loop_NTPase"/>
</dbReference>
<dbReference type="AlphaFoldDB" id="A0AAJ1QK43"/>
<proteinExistence type="inferred from homology"/>
<keyword evidence="3 10" id="KW-0808">Transferase</keyword>
<evidence type="ECO:0000256" key="5">
    <source>
        <dbReference type="ARBA" id="ARBA00022777"/>
    </source>
</evidence>
<evidence type="ECO:0000256" key="1">
    <source>
        <dbReference type="ARBA" id="ARBA00007316"/>
    </source>
</evidence>
<dbReference type="PANTHER" id="PTHR32309:SF13">
    <property type="entry name" value="FERRIC ENTEROBACTIN TRANSPORT PROTEIN FEPE"/>
    <property type="match status" value="1"/>
</dbReference>
<dbReference type="SUPFAM" id="SSF52540">
    <property type="entry name" value="P-loop containing nucleoside triphosphate hydrolases"/>
    <property type="match status" value="1"/>
</dbReference>
<evidence type="ECO:0000313" key="11">
    <source>
        <dbReference type="Proteomes" id="UP001238973"/>
    </source>
</evidence>
<comment type="caution">
    <text evidence="10">The sequence shown here is derived from an EMBL/GenBank/DDBJ whole genome shotgun (WGS) entry which is preliminary data.</text>
</comment>
<comment type="catalytic activity">
    <reaction evidence="8">
        <text>L-tyrosyl-[protein] + ATP = O-phospho-L-tyrosyl-[protein] + ADP + H(+)</text>
        <dbReference type="Rhea" id="RHEA:10596"/>
        <dbReference type="Rhea" id="RHEA-COMP:10136"/>
        <dbReference type="Rhea" id="RHEA-COMP:20101"/>
        <dbReference type="ChEBI" id="CHEBI:15378"/>
        <dbReference type="ChEBI" id="CHEBI:30616"/>
        <dbReference type="ChEBI" id="CHEBI:46858"/>
        <dbReference type="ChEBI" id="CHEBI:61978"/>
        <dbReference type="ChEBI" id="CHEBI:456216"/>
        <dbReference type="EC" id="2.7.10.2"/>
    </reaction>
</comment>
<gene>
    <name evidence="10" type="ORF">QUF85_05750</name>
</gene>
<evidence type="ECO:0000313" key="10">
    <source>
        <dbReference type="EMBL" id="MDM5282800.1"/>
    </source>
</evidence>
<evidence type="ECO:0000256" key="4">
    <source>
        <dbReference type="ARBA" id="ARBA00022741"/>
    </source>
</evidence>
<keyword evidence="4" id="KW-0547">Nucleotide-binding</keyword>
<dbReference type="InterPro" id="IPR025669">
    <property type="entry name" value="AAA_dom"/>
</dbReference>
<dbReference type="Pfam" id="PF13614">
    <property type="entry name" value="AAA_31"/>
    <property type="match status" value="1"/>
</dbReference>
<dbReference type="PANTHER" id="PTHR32309">
    <property type="entry name" value="TYROSINE-PROTEIN KINASE"/>
    <property type="match status" value="1"/>
</dbReference>
<feature type="domain" description="AAA" evidence="9">
    <location>
        <begin position="56"/>
        <end position="188"/>
    </location>
</feature>
<dbReference type="GO" id="GO:0005524">
    <property type="term" value="F:ATP binding"/>
    <property type="evidence" value="ECO:0007669"/>
    <property type="project" value="UniProtKB-KW"/>
</dbReference>
<dbReference type="GO" id="GO:0005886">
    <property type="term" value="C:plasma membrane"/>
    <property type="evidence" value="ECO:0007669"/>
    <property type="project" value="TreeGrafter"/>
</dbReference>
<dbReference type="GO" id="GO:0004715">
    <property type="term" value="F:non-membrane spanning protein tyrosine kinase activity"/>
    <property type="evidence" value="ECO:0007669"/>
    <property type="project" value="UniProtKB-EC"/>
</dbReference>
<accession>A0AAJ1QK43</accession>
<dbReference type="EC" id="2.7.10.2" evidence="2"/>
<dbReference type="InterPro" id="IPR005702">
    <property type="entry name" value="Wzc-like_C"/>
</dbReference>
<evidence type="ECO:0000256" key="8">
    <source>
        <dbReference type="ARBA" id="ARBA00051245"/>
    </source>
</evidence>
<evidence type="ECO:0000256" key="7">
    <source>
        <dbReference type="ARBA" id="ARBA00023137"/>
    </source>
</evidence>
<dbReference type="GO" id="GO:0042802">
    <property type="term" value="F:identical protein binding"/>
    <property type="evidence" value="ECO:0007669"/>
    <property type="project" value="UniProtKB-ARBA"/>
</dbReference>